<dbReference type="EMBL" id="LXTC01000003">
    <property type="protein sequence ID" value="OBA21295.1"/>
    <property type="molecule type" value="Genomic_DNA"/>
</dbReference>
<evidence type="ECO:0000313" key="3">
    <source>
        <dbReference type="Proteomes" id="UP000092555"/>
    </source>
</evidence>
<feature type="chain" id="PRO_5013357362" description="Secreted protein" evidence="1">
    <location>
        <begin position="16"/>
        <end position="88"/>
    </location>
</feature>
<organism evidence="2 3">
    <name type="scientific">Metschnikowia bicuspidata var. bicuspidata NRRL YB-4993</name>
    <dbReference type="NCBI Taxonomy" id="869754"/>
    <lineage>
        <taxon>Eukaryota</taxon>
        <taxon>Fungi</taxon>
        <taxon>Dikarya</taxon>
        <taxon>Ascomycota</taxon>
        <taxon>Saccharomycotina</taxon>
        <taxon>Pichiomycetes</taxon>
        <taxon>Metschnikowiaceae</taxon>
        <taxon>Metschnikowia</taxon>
    </lineage>
</organism>
<dbReference type="GeneID" id="30027728"/>
<keyword evidence="1" id="KW-0732">Signal</keyword>
<reference evidence="2 3" key="1">
    <citation type="submission" date="2016-05" db="EMBL/GenBank/DDBJ databases">
        <title>Comparative genomics of biotechnologically important yeasts.</title>
        <authorList>
            <consortium name="DOE Joint Genome Institute"/>
            <person name="Riley R."/>
            <person name="Haridas S."/>
            <person name="Wolfe K.H."/>
            <person name="Lopes M.R."/>
            <person name="Hittinger C.T."/>
            <person name="Goker M."/>
            <person name="Salamov A."/>
            <person name="Wisecaver J."/>
            <person name="Long T.M."/>
            <person name="Aerts A.L."/>
            <person name="Barry K."/>
            <person name="Choi C."/>
            <person name="Clum A."/>
            <person name="Coughlan A.Y."/>
            <person name="Deshpande S."/>
            <person name="Douglass A.P."/>
            <person name="Hanson S.J."/>
            <person name="Klenk H.-P."/>
            <person name="LaButti K."/>
            <person name="Lapidus A."/>
            <person name="Lindquist E."/>
            <person name="Lipzen A."/>
            <person name="Meier-kolthoff J.P."/>
            <person name="Ohm R.A."/>
            <person name="Otillar R.P."/>
            <person name="Pangilinan J."/>
            <person name="Peng Y."/>
            <person name="Rokas A."/>
            <person name="Rosa C.A."/>
            <person name="Scheuner C."/>
            <person name="Sibirny A.A."/>
            <person name="Slot J.C."/>
            <person name="Stielow J.B."/>
            <person name="Sun H."/>
            <person name="Kurtzman C.P."/>
            <person name="Blackwell M."/>
            <person name="Grigoriev I.V."/>
            <person name="Jeffries T.W."/>
        </authorList>
    </citation>
    <scope>NUCLEOTIDE SEQUENCE [LARGE SCALE GENOMIC DNA]</scope>
    <source>
        <strain evidence="2 3">NRRL YB-4993</strain>
    </source>
</reference>
<proteinExistence type="predicted"/>
<feature type="signal peptide" evidence="1">
    <location>
        <begin position="1"/>
        <end position="15"/>
    </location>
</feature>
<dbReference type="RefSeq" id="XP_018711805.1">
    <property type="nucleotide sequence ID" value="XM_018854752.1"/>
</dbReference>
<evidence type="ECO:0000313" key="2">
    <source>
        <dbReference type="EMBL" id="OBA21295.1"/>
    </source>
</evidence>
<accession>A0A1A0HBD0</accession>
<protein>
    <recommendedName>
        <fullName evidence="4">Secreted protein</fullName>
    </recommendedName>
</protein>
<evidence type="ECO:0008006" key="4">
    <source>
        <dbReference type="Google" id="ProtNLM"/>
    </source>
</evidence>
<gene>
    <name evidence="2" type="ORF">METBIDRAFT_179497</name>
</gene>
<name>A0A1A0HBD0_9ASCO</name>
<keyword evidence="3" id="KW-1185">Reference proteome</keyword>
<sequence length="88" mass="9388">MQYSIIAVLAAVASAVSTVTETDSFSLVTRLSLTAQPPCLLLLTPRLLTGPPLLPSPLTRVPVTSNTLLVPSLWLLVLCWLCKLVDSS</sequence>
<dbReference type="Proteomes" id="UP000092555">
    <property type="component" value="Unassembled WGS sequence"/>
</dbReference>
<dbReference type="AlphaFoldDB" id="A0A1A0HBD0"/>
<comment type="caution">
    <text evidence="2">The sequence shown here is derived from an EMBL/GenBank/DDBJ whole genome shotgun (WGS) entry which is preliminary data.</text>
</comment>
<evidence type="ECO:0000256" key="1">
    <source>
        <dbReference type="SAM" id="SignalP"/>
    </source>
</evidence>